<sequence length="121" mass="14483">MKLSSSLVFLINILSLDKIRCGQDRAIEDLNSQIHCRKNFLQRKQDQLNELEQSIRNLENLQQRYKPDSNHTAQKTFDENLQRLTSMRNAKISLKSELDRLIYEISQKEAEKIRYKNRYHC</sequence>
<dbReference type="InParanoid" id="J9DQ89"/>
<keyword evidence="1" id="KW-0175">Coiled coil</keyword>
<organism evidence="3 4">
    <name type="scientific">Edhazardia aedis (strain USNM 41457)</name>
    <name type="common">Microsporidian parasite</name>
    <dbReference type="NCBI Taxonomy" id="1003232"/>
    <lineage>
        <taxon>Eukaryota</taxon>
        <taxon>Fungi</taxon>
        <taxon>Fungi incertae sedis</taxon>
        <taxon>Microsporidia</taxon>
        <taxon>Edhazardia</taxon>
    </lineage>
</organism>
<dbReference type="HOGENOM" id="CLU_2038035_0_0_1"/>
<name>J9DQ89_EDHAE</name>
<reference evidence="4" key="2">
    <citation type="submission" date="2015-07" db="EMBL/GenBank/DDBJ databases">
        <title>Contrasting host-pathogen interactions and genome evolution in two generalist and specialist microsporidian pathogens of mosquitoes.</title>
        <authorList>
            <consortium name="The Broad Institute Genomics Platform"/>
            <consortium name="The Broad Institute Genome Sequencing Center for Infectious Disease"/>
            <person name="Cuomo C.A."/>
            <person name="Sanscrainte N.D."/>
            <person name="Goldberg J.M."/>
            <person name="Heiman D."/>
            <person name="Young S."/>
            <person name="Zeng Q."/>
            <person name="Becnel J.J."/>
            <person name="Birren B.W."/>
        </authorList>
    </citation>
    <scope>NUCLEOTIDE SEQUENCE [LARGE SCALE GENOMIC DNA]</scope>
    <source>
        <strain evidence="4">USNM 41457</strain>
    </source>
</reference>
<reference evidence="3 4" key="1">
    <citation type="submission" date="2011-08" db="EMBL/GenBank/DDBJ databases">
        <authorList>
            <person name="Liu Z.J."/>
            <person name="Shi F.L."/>
            <person name="Lu J.Q."/>
            <person name="Li M."/>
            <person name="Wang Z.L."/>
        </authorList>
    </citation>
    <scope>NUCLEOTIDE SEQUENCE [LARGE SCALE GENOMIC DNA]</scope>
    <source>
        <strain evidence="3 4">USNM 41457</strain>
    </source>
</reference>
<dbReference type="Proteomes" id="UP000003163">
    <property type="component" value="Unassembled WGS sequence"/>
</dbReference>
<feature type="chain" id="PRO_5003821766" evidence="2">
    <location>
        <begin position="22"/>
        <end position="121"/>
    </location>
</feature>
<evidence type="ECO:0000313" key="3">
    <source>
        <dbReference type="EMBL" id="EJW03507.1"/>
    </source>
</evidence>
<accession>J9DQ89</accession>
<keyword evidence="4" id="KW-1185">Reference proteome</keyword>
<dbReference type="VEuPathDB" id="MicrosporidiaDB:EDEG_02163"/>
<gene>
    <name evidence="3" type="ORF">EDEG_02163</name>
</gene>
<protein>
    <submittedName>
        <fullName evidence="3">Uncharacterized protein</fullName>
    </submittedName>
</protein>
<comment type="caution">
    <text evidence="3">The sequence shown here is derived from an EMBL/GenBank/DDBJ whole genome shotgun (WGS) entry which is preliminary data.</text>
</comment>
<evidence type="ECO:0000313" key="4">
    <source>
        <dbReference type="Proteomes" id="UP000003163"/>
    </source>
</evidence>
<feature type="signal peptide" evidence="2">
    <location>
        <begin position="1"/>
        <end position="21"/>
    </location>
</feature>
<feature type="coiled-coil region" evidence="1">
    <location>
        <begin position="91"/>
        <end position="118"/>
    </location>
</feature>
<keyword evidence="2" id="KW-0732">Signal</keyword>
<proteinExistence type="predicted"/>
<dbReference type="AlphaFoldDB" id="J9DQ89"/>
<evidence type="ECO:0000256" key="2">
    <source>
        <dbReference type="SAM" id="SignalP"/>
    </source>
</evidence>
<dbReference type="EMBL" id="AFBI03000036">
    <property type="protein sequence ID" value="EJW03507.1"/>
    <property type="molecule type" value="Genomic_DNA"/>
</dbReference>
<evidence type="ECO:0000256" key="1">
    <source>
        <dbReference type="SAM" id="Coils"/>
    </source>
</evidence>